<name>A0AAV9IWH2_CYACA</name>
<dbReference type="CDD" id="cd04873">
    <property type="entry name" value="ACT_UUR-ACR-like"/>
    <property type="match status" value="2"/>
</dbReference>
<feature type="domain" description="ACT" evidence="3">
    <location>
        <begin position="106"/>
        <end position="191"/>
    </location>
</feature>
<dbReference type="InterPro" id="IPR002912">
    <property type="entry name" value="ACT_dom"/>
</dbReference>
<dbReference type="AlphaFoldDB" id="A0AAV9IWH2"/>
<evidence type="ECO:0000256" key="2">
    <source>
        <dbReference type="SAM" id="MobiDB-lite"/>
    </source>
</evidence>
<reference evidence="4 5" key="1">
    <citation type="submission" date="2022-07" db="EMBL/GenBank/DDBJ databases">
        <title>Genome-wide signatures of adaptation to extreme environments.</title>
        <authorList>
            <person name="Cho C.H."/>
            <person name="Yoon H.S."/>
        </authorList>
    </citation>
    <scope>NUCLEOTIDE SEQUENCE [LARGE SCALE GENOMIC DNA]</scope>
    <source>
        <strain evidence="4 5">DBV 063 E5</strain>
    </source>
</reference>
<dbReference type="PANTHER" id="PTHR31096">
    <property type="entry name" value="ACT DOMAIN-CONTAINING PROTEIN ACR4-RELATED"/>
    <property type="match status" value="1"/>
</dbReference>
<evidence type="ECO:0000313" key="4">
    <source>
        <dbReference type="EMBL" id="KAK4536445.1"/>
    </source>
</evidence>
<dbReference type="Proteomes" id="UP001301350">
    <property type="component" value="Unassembled WGS sequence"/>
</dbReference>
<comment type="caution">
    <text evidence="4">The sequence shown here is derived from an EMBL/GenBank/DDBJ whole genome shotgun (WGS) entry which is preliminary data.</text>
</comment>
<dbReference type="InterPro" id="IPR040217">
    <property type="entry name" value="ACR1-12"/>
</dbReference>
<feature type="compositionally biased region" description="Low complexity" evidence="2">
    <location>
        <begin position="58"/>
        <end position="70"/>
    </location>
</feature>
<sequence length="301" mass="32113">MPTMLLFVFGAPSFRSAGRTLVSRRTLAPVGHAVGAALRSRPLGRARQLIMAADPSATAASGGGASADPAMQSGAEGAAPFAGESAADGVGPTIVEDNESDFYGTLITVTCQDRPGLLADITSTLEEMDVRVSKVVARTEGGVAKDVFTVTRDGAKLDQNDLEEVRMKLFPTLGKAGMACDMATKPSRELSIDPTELHHSDRDPGVRVYVDNYASGAYTMVMVSAPDRPNLVADIIELVKYMELNITFASLSNNASYEALRHDVFHVTKLDGRKLDSASCDNLRNSIYFLLMAPSGEEDSY</sequence>
<dbReference type="EMBL" id="JANCYW010000008">
    <property type="protein sequence ID" value="KAK4536445.1"/>
    <property type="molecule type" value="Genomic_DNA"/>
</dbReference>
<dbReference type="SUPFAM" id="SSF55021">
    <property type="entry name" value="ACT-like"/>
    <property type="match status" value="1"/>
</dbReference>
<keyword evidence="1" id="KW-0677">Repeat</keyword>
<dbReference type="Gene3D" id="3.30.70.260">
    <property type="match status" value="1"/>
</dbReference>
<protein>
    <recommendedName>
        <fullName evidence="3">ACT domain-containing protein</fullName>
    </recommendedName>
</protein>
<dbReference type="PROSITE" id="PS51671">
    <property type="entry name" value="ACT"/>
    <property type="match status" value="1"/>
</dbReference>
<feature type="region of interest" description="Disordered" evidence="2">
    <location>
        <begin position="58"/>
        <end position="83"/>
    </location>
</feature>
<accession>A0AAV9IWH2</accession>
<proteinExistence type="predicted"/>
<organism evidence="4 5">
    <name type="scientific">Cyanidium caldarium</name>
    <name type="common">Red alga</name>
    <dbReference type="NCBI Taxonomy" id="2771"/>
    <lineage>
        <taxon>Eukaryota</taxon>
        <taxon>Rhodophyta</taxon>
        <taxon>Bangiophyceae</taxon>
        <taxon>Cyanidiales</taxon>
        <taxon>Cyanidiaceae</taxon>
        <taxon>Cyanidium</taxon>
    </lineage>
</organism>
<evidence type="ECO:0000313" key="5">
    <source>
        <dbReference type="Proteomes" id="UP001301350"/>
    </source>
</evidence>
<gene>
    <name evidence="4" type="ORF">CDCA_CDCA08G2470</name>
</gene>
<evidence type="ECO:0000259" key="3">
    <source>
        <dbReference type="PROSITE" id="PS51671"/>
    </source>
</evidence>
<dbReference type="InterPro" id="IPR045865">
    <property type="entry name" value="ACT-like_dom_sf"/>
</dbReference>
<dbReference type="Pfam" id="PF01842">
    <property type="entry name" value="ACT"/>
    <property type="match status" value="1"/>
</dbReference>
<evidence type="ECO:0000256" key="1">
    <source>
        <dbReference type="ARBA" id="ARBA00022737"/>
    </source>
</evidence>
<keyword evidence="5" id="KW-1185">Reference proteome</keyword>